<proteinExistence type="predicted"/>
<reference evidence="2" key="1">
    <citation type="submission" date="2024-07" db="EMBL/GenBank/DDBJ databases">
        <title>Two chromosome-level genome assemblies of Korean endemic species Abeliophyllum distichum and Forsythia ovata (Oleaceae).</title>
        <authorList>
            <person name="Jang H."/>
        </authorList>
    </citation>
    <scope>NUCLEOTIDE SEQUENCE [LARGE SCALE GENOMIC DNA]</scope>
</reference>
<evidence type="ECO:0000313" key="2">
    <source>
        <dbReference type="Proteomes" id="UP001604336"/>
    </source>
</evidence>
<comment type="caution">
    <text evidence="1">The sequence shown here is derived from an EMBL/GenBank/DDBJ whole genome shotgun (WGS) entry which is preliminary data.</text>
</comment>
<evidence type="ECO:0000313" key="1">
    <source>
        <dbReference type="EMBL" id="KAL2497928.1"/>
    </source>
</evidence>
<organism evidence="1 2">
    <name type="scientific">Abeliophyllum distichum</name>
    <dbReference type="NCBI Taxonomy" id="126358"/>
    <lineage>
        <taxon>Eukaryota</taxon>
        <taxon>Viridiplantae</taxon>
        <taxon>Streptophyta</taxon>
        <taxon>Embryophyta</taxon>
        <taxon>Tracheophyta</taxon>
        <taxon>Spermatophyta</taxon>
        <taxon>Magnoliopsida</taxon>
        <taxon>eudicotyledons</taxon>
        <taxon>Gunneridae</taxon>
        <taxon>Pentapetalae</taxon>
        <taxon>asterids</taxon>
        <taxon>lamiids</taxon>
        <taxon>Lamiales</taxon>
        <taxon>Oleaceae</taxon>
        <taxon>Forsythieae</taxon>
        <taxon>Abeliophyllum</taxon>
    </lineage>
</organism>
<dbReference type="Proteomes" id="UP001604336">
    <property type="component" value="Unassembled WGS sequence"/>
</dbReference>
<accession>A0ABD1SAZ5</accession>
<name>A0ABD1SAZ5_9LAMI</name>
<gene>
    <name evidence="1" type="ORF">Adt_23478</name>
</gene>
<sequence>MEDKRIQNLLLIDQRNILALMARPVEVNERDILIGQLVLRLNEKQVTFNVFKAIQYLSSSDSYFQIDIIDHDTANTIALENPLDPLEACIMDSQEENSDSLALEECARYLQGAEQMEKRNKYIDLGTIPPQQPPSIQ</sequence>
<dbReference type="EMBL" id="JBFOLK010000007">
    <property type="protein sequence ID" value="KAL2497928.1"/>
    <property type="molecule type" value="Genomic_DNA"/>
</dbReference>
<keyword evidence="2" id="KW-1185">Reference proteome</keyword>
<protein>
    <submittedName>
        <fullName evidence="1">Uncharacterized protein</fullName>
    </submittedName>
</protein>
<dbReference type="AlphaFoldDB" id="A0ABD1SAZ5"/>